<evidence type="ECO:0000259" key="5">
    <source>
        <dbReference type="Pfam" id="PF23322"/>
    </source>
</evidence>
<dbReference type="GO" id="GO:0005737">
    <property type="term" value="C:cytoplasm"/>
    <property type="evidence" value="ECO:0007669"/>
    <property type="project" value="UniProtKB-SubCell"/>
</dbReference>
<comment type="subcellular location">
    <subcellularLocation>
        <location evidence="1">Cytoplasm</location>
    </subcellularLocation>
</comment>
<keyword evidence="2" id="KW-0963">Cytoplasm</keyword>
<dbReference type="Pfam" id="PF23322">
    <property type="entry name" value="PPIase_AIP"/>
    <property type="match status" value="1"/>
</dbReference>
<reference evidence="6" key="1">
    <citation type="submission" date="2021-01" db="EMBL/GenBank/DDBJ databases">
        <authorList>
            <person name="Li R."/>
            <person name="Bekaert M."/>
        </authorList>
    </citation>
    <scope>NUCLEOTIDE SEQUENCE</scope>
    <source>
        <strain evidence="6">Farmed</strain>
    </source>
</reference>
<dbReference type="PANTHER" id="PTHR11242">
    <property type="entry name" value="ARYL HYDROCARBON RECEPTOR INTERACTING PROTEIN RELATED"/>
    <property type="match status" value="1"/>
</dbReference>
<dbReference type="PANTHER" id="PTHR11242:SF0">
    <property type="entry name" value="TPR_REGION DOMAIN-CONTAINING PROTEIN"/>
    <property type="match status" value="1"/>
</dbReference>
<dbReference type="GO" id="GO:0003755">
    <property type="term" value="F:peptidyl-prolyl cis-trans isomerase activity"/>
    <property type="evidence" value="ECO:0007669"/>
    <property type="project" value="InterPro"/>
</dbReference>
<dbReference type="OrthoDB" id="5829758at2759"/>
<dbReference type="Gene3D" id="1.25.40.10">
    <property type="entry name" value="Tetratricopeptide repeat domain"/>
    <property type="match status" value="1"/>
</dbReference>
<keyword evidence="3" id="KW-0677">Repeat</keyword>
<evidence type="ECO:0000256" key="3">
    <source>
        <dbReference type="ARBA" id="ARBA00022737"/>
    </source>
</evidence>
<keyword evidence="7" id="KW-1185">Reference proteome</keyword>
<dbReference type="Proteomes" id="UP000597762">
    <property type="component" value="Unassembled WGS sequence"/>
</dbReference>
<dbReference type="InterPro" id="IPR011990">
    <property type="entry name" value="TPR-like_helical_dom_sf"/>
</dbReference>
<dbReference type="AlphaFoldDB" id="A0A812BE47"/>
<dbReference type="SUPFAM" id="SSF48452">
    <property type="entry name" value="TPR-like"/>
    <property type="match status" value="1"/>
</dbReference>
<evidence type="ECO:0000256" key="1">
    <source>
        <dbReference type="ARBA" id="ARBA00004496"/>
    </source>
</evidence>
<sequence length="300" mass="34608">MAEIFKDLREQGIQKKIIYPGQGEIPSYGDGVGWKLTFQYHTRKCDETVIDDSKKPGNQSMELLLGKKFTLRNIARSKDHGHSHTAPQKSHCCGMMSMTKQGLGYPDLDALLTNPEPLIFTLELIKIESPGDYKREAWELNETEKLEAIQVLREEGNNLYREQNFDEATDRYSEALGMLEQLMLIEKPGDEGWQKLNKMQIPLLLNFCQCKLLSNEYYTVIEHCNTVLKHDPDNVKALFRRGKAHIGAWNPEDARNDLERVIELDSSATKDARKQLKILEELKKQKDLEDRERLRGKLFG</sequence>
<dbReference type="SMART" id="SM00028">
    <property type="entry name" value="TPR"/>
    <property type="match status" value="3"/>
</dbReference>
<comment type="caution">
    <text evidence="6">The sequence shown here is derived from an EMBL/GenBank/DDBJ whole genome shotgun (WGS) entry which is preliminary data.</text>
</comment>
<dbReference type="FunFam" id="1.25.40.10:FF:000052">
    <property type="entry name" value="Aryl-hydrocarbon-interacting protein-like 1"/>
    <property type="match status" value="1"/>
</dbReference>
<keyword evidence="4" id="KW-0802">TPR repeat</keyword>
<evidence type="ECO:0000313" key="7">
    <source>
        <dbReference type="Proteomes" id="UP000597762"/>
    </source>
</evidence>
<name>A0A812BE47_ACAPH</name>
<gene>
    <name evidence="6" type="ORF">SPHA_15762</name>
</gene>
<dbReference type="InterPro" id="IPR019734">
    <property type="entry name" value="TPR_rpt"/>
</dbReference>
<accession>A0A812BE47</accession>
<evidence type="ECO:0000313" key="6">
    <source>
        <dbReference type="EMBL" id="CAE1225617.1"/>
    </source>
</evidence>
<dbReference type="InterPro" id="IPR046357">
    <property type="entry name" value="PPIase_dom_sf"/>
</dbReference>
<dbReference type="Gene3D" id="3.10.50.40">
    <property type="match status" value="2"/>
</dbReference>
<feature type="domain" description="AIP/AIPL N-terminal FKBP-type PPIase" evidence="5">
    <location>
        <begin position="89"/>
        <end position="126"/>
    </location>
</feature>
<protein>
    <submittedName>
        <fullName evidence="6">AIP</fullName>
    </submittedName>
</protein>
<dbReference type="InterPro" id="IPR039663">
    <property type="entry name" value="AIP/AIPL1/TTC9"/>
</dbReference>
<evidence type="ECO:0000256" key="4">
    <source>
        <dbReference type="ARBA" id="ARBA00022803"/>
    </source>
</evidence>
<organism evidence="6 7">
    <name type="scientific">Acanthosepion pharaonis</name>
    <name type="common">Pharaoh cuttlefish</name>
    <name type="synonym">Sepia pharaonis</name>
    <dbReference type="NCBI Taxonomy" id="158019"/>
    <lineage>
        <taxon>Eukaryota</taxon>
        <taxon>Metazoa</taxon>
        <taxon>Spiralia</taxon>
        <taxon>Lophotrochozoa</taxon>
        <taxon>Mollusca</taxon>
        <taxon>Cephalopoda</taxon>
        <taxon>Coleoidea</taxon>
        <taxon>Decapodiformes</taxon>
        <taxon>Sepiida</taxon>
        <taxon>Sepiina</taxon>
        <taxon>Sepiidae</taxon>
        <taxon>Acanthosepion</taxon>
    </lineage>
</organism>
<proteinExistence type="predicted"/>
<dbReference type="EMBL" id="CAHIKZ030000551">
    <property type="protein sequence ID" value="CAE1225617.1"/>
    <property type="molecule type" value="Genomic_DNA"/>
</dbReference>
<evidence type="ECO:0000256" key="2">
    <source>
        <dbReference type="ARBA" id="ARBA00022490"/>
    </source>
</evidence>
<dbReference type="InterPro" id="IPR056277">
    <property type="entry name" value="PPIase_AIP"/>
</dbReference>
<dbReference type="SUPFAM" id="SSF54534">
    <property type="entry name" value="FKBP-like"/>
    <property type="match status" value="1"/>
</dbReference>